<keyword evidence="4" id="KW-1185">Reference proteome</keyword>
<accession>A0ABP0EJA9</accession>
<feature type="signal peptide" evidence="2">
    <location>
        <begin position="1"/>
        <end position="18"/>
    </location>
</feature>
<feature type="compositionally biased region" description="Low complexity" evidence="1">
    <location>
        <begin position="156"/>
        <end position="184"/>
    </location>
</feature>
<evidence type="ECO:0000256" key="2">
    <source>
        <dbReference type="SAM" id="SignalP"/>
    </source>
</evidence>
<dbReference type="Proteomes" id="UP001497600">
    <property type="component" value="Chromosome G"/>
</dbReference>
<feature type="chain" id="PRO_5045823773" evidence="2">
    <location>
        <begin position="19"/>
        <end position="206"/>
    </location>
</feature>
<protein>
    <submittedName>
        <fullName evidence="3">Uncharacterized protein</fullName>
    </submittedName>
</protein>
<feature type="compositionally biased region" description="Low complexity" evidence="1">
    <location>
        <begin position="123"/>
        <end position="148"/>
    </location>
</feature>
<dbReference type="EMBL" id="OZ004259">
    <property type="protein sequence ID" value="CAK7916722.1"/>
    <property type="molecule type" value="Genomic_DNA"/>
</dbReference>
<reference evidence="3 4" key="1">
    <citation type="submission" date="2024-01" db="EMBL/GenBank/DDBJ databases">
        <authorList>
            <consortium name="Genoscope - CEA"/>
            <person name="William W."/>
        </authorList>
    </citation>
    <scope>NUCLEOTIDE SEQUENCE [LARGE SCALE GENOMIC DNA]</scope>
    <source>
        <strain evidence="3 4">29B2s-10</strain>
    </source>
</reference>
<organism evidence="3 4">
    <name type="scientific">[Candida] anglica</name>
    <dbReference type="NCBI Taxonomy" id="148631"/>
    <lineage>
        <taxon>Eukaryota</taxon>
        <taxon>Fungi</taxon>
        <taxon>Dikarya</taxon>
        <taxon>Ascomycota</taxon>
        <taxon>Saccharomycotina</taxon>
        <taxon>Pichiomycetes</taxon>
        <taxon>Debaryomycetaceae</taxon>
        <taxon>Kurtzmaniella</taxon>
    </lineage>
</organism>
<feature type="region of interest" description="Disordered" evidence="1">
    <location>
        <begin position="123"/>
        <end position="184"/>
    </location>
</feature>
<evidence type="ECO:0000313" key="4">
    <source>
        <dbReference type="Proteomes" id="UP001497600"/>
    </source>
</evidence>
<proteinExistence type="predicted"/>
<evidence type="ECO:0000256" key="1">
    <source>
        <dbReference type="SAM" id="MobiDB-lite"/>
    </source>
</evidence>
<evidence type="ECO:0000313" key="3">
    <source>
        <dbReference type="EMBL" id="CAK7916722.1"/>
    </source>
</evidence>
<name>A0ABP0EJA9_9ASCO</name>
<sequence length="206" mass="21004">MNFLTLASIALASAVVNAADSSKIATDVTASVGSEALWEQYSTAFDNYSDFYSYFYNTNDHYPTYTVGDFTDYFGKYPALSSWMTNYNSLVAANPSSAAEIASSLQEQSVYSAWIHQWSAVSTTSSGSGSATKSSSEVSKTEDSSSGSATDSAHITSGASASSSGSKSGASSSGASSSSTTSSKNMGAGVYAPAGLLVGAVAVALL</sequence>
<keyword evidence="2" id="KW-0732">Signal</keyword>
<gene>
    <name evidence="3" type="ORF">CAAN4_G05138</name>
</gene>